<gene>
    <name evidence="10" type="ORF">AAF712_005956</name>
</gene>
<dbReference type="Proteomes" id="UP001437256">
    <property type="component" value="Unassembled WGS sequence"/>
</dbReference>
<keyword evidence="3" id="KW-0645">Protease</keyword>
<evidence type="ECO:0000256" key="4">
    <source>
        <dbReference type="ARBA" id="ARBA00022723"/>
    </source>
</evidence>
<sequence>MFANLELLFLVALFTTGSCLPGLTLSVAGPSDVVNGVQNLKVTAILTNTGNETLKLLNDPRGPLSKMSTNTFSILSSSGHTPDFTGVRLKYVPSKIIEMGDESLFTVLEPGKSVSIDHDLSSAYNFTRCGEGEFSVEARNKFHYVDPTTKKAVAIEAVSQRYKVPSLVGKLAVARSPIPKSAIERRSYLSKRTGFAGCNDEQVDQVFRALPVVQKYASDALEYLEGSRGTERYTTWFGAMSQARHDTVTAHYRKLSQNDFSNFVYNCACAKPGVFAYVLPDDFGVIHLCDAFWTAPFSGTDSKGGTILHESSHFTDNAGTDDHAYGHTACQALAKSNPSEAVDNADSHEYFAENEPALS</sequence>
<keyword evidence="8" id="KW-0732">Signal</keyword>
<evidence type="ECO:0000256" key="2">
    <source>
        <dbReference type="ARBA" id="ARBA00010279"/>
    </source>
</evidence>
<keyword evidence="6" id="KW-0862">Zinc</keyword>
<feature type="signal peptide" evidence="8">
    <location>
        <begin position="1"/>
        <end position="19"/>
    </location>
</feature>
<evidence type="ECO:0000313" key="10">
    <source>
        <dbReference type="EMBL" id="KAL0066967.1"/>
    </source>
</evidence>
<feature type="chain" id="PRO_5047522371" description="Lysine-specific metallo-endopeptidase domain-containing protein" evidence="8">
    <location>
        <begin position="20"/>
        <end position="359"/>
    </location>
</feature>
<evidence type="ECO:0000256" key="3">
    <source>
        <dbReference type="ARBA" id="ARBA00022670"/>
    </source>
</evidence>
<comment type="similarity">
    <text evidence="2">Belongs to the peptidase M35 family.</text>
</comment>
<dbReference type="Pfam" id="PF14521">
    <property type="entry name" value="Aspzincin_M35"/>
    <property type="match status" value="1"/>
</dbReference>
<name>A0ABR3A0V2_9AGAR</name>
<keyword evidence="5" id="KW-0378">Hydrolase</keyword>
<dbReference type="InterPro" id="IPR024079">
    <property type="entry name" value="MetalloPept_cat_dom_sf"/>
</dbReference>
<dbReference type="Gene3D" id="3.40.390.10">
    <property type="entry name" value="Collagenase (Catalytic Domain)"/>
    <property type="match status" value="1"/>
</dbReference>
<dbReference type="PANTHER" id="PTHR37016">
    <property type="match status" value="1"/>
</dbReference>
<evidence type="ECO:0000256" key="5">
    <source>
        <dbReference type="ARBA" id="ARBA00022801"/>
    </source>
</evidence>
<comment type="cofactor">
    <cofactor evidence="1">
        <name>Zn(2+)</name>
        <dbReference type="ChEBI" id="CHEBI:29105"/>
    </cofactor>
</comment>
<evidence type="ECO:0000256" key="8">
    <source>
        <dbReference type="SAM" id="SignalP"/>
    </source>
</evidence>
<evidence type="ECO:0000259" key="9">
    <source>
        <dbReference type="SMART" id="SM01351"/>
    </source>
</evidence>
<dbReference type="InterPro" id="IPR029463">
    <property type="entry name" value="Lys_MEP"/>
</dbReference>
<evidence type="ECO:0000256" key="6">
    <source>
        <dbReference type="ARBA" id="ARBA00022833"/>
    </source>
</evidence>
<proteinExistence type="inferred from homology"/>
<protein>
    <recommendedName>
        <fullName evidence="9">Lysine-specific metallo-endopeptidase domain-containing protein</fullName>
    </recommendedName>
</protein>
<dbReference type="InterPro" id="IPR050414">
    <property type="entry name" value="Fungal_M35_metalloproteases"/>
</dbReference>
<dbReference type="Gene3D" id="2.60.40.2970">
    <property type="match status" value="1"/>
</dbReference>
<keyword evidence="4" id="KW-0479">Metal-binding</keyword>
<feature type="domain" description="Lysine-specific metallo-endopeptidase" evidence="9">
    <location>
        <begin position="222"/>
        <end position="353"/>
    </location>
</feature>
<keyword evidence="11" id="KW-1185">Reference proteome</keyword>
<evidence type="ECO:0000256" key="7">
    <source>
        <dbReference type="ARBA" id="ARBA00023049"/>
    </source>
</evidence>
<organism evidence="10 11">
    <name type="scientific">Marasmius tenuissimus</name>
    <dbReference type="NCBI Taxonomy" id="585030"/>
    <lineage>
        <taxon>Eukaryota</taxon>
        <taxon>Fungi</taxon>
        <taxon>Dikarya</taxon>
        <taxon>Basidiomycota</taxon>
        <taxon>Agaricomycotina</taxon>
        <taxon>Agaricomycetes</taxon>
        <taxon>Agaricomycetidae</taxon>
        <taxon>Agaricales</taxon>
        <taxon>Marasmiineae</taxon>
        <taxon>Marasmiaceae</taxon>
        <taxon>Marasmius</taxon>
    </lineage>
</organism>
<accession>A0ABR3A0V2</accession>
<dbReference type="SUPFAM" id="SSF55486">
    <property type="entry name" value="Metalloproteases ('zincins'), catalytic domain"/>
    <property type="match status" value="1"/>
</dbReference>
<dbReference type="SMART" id="SM01351">
    <property type="entry name" value="Aspzincin_M35"/>
    <property type="match status" value="1"/>
</dbReference>
<dbReference type="PANTHER" id="PTHR37016:SF3">
    <property type="entry name" value="NEUTRAL PROTEASE 2-RELATED"/>
    <property type="match status" value="1"/>
</dbReference>
<evidence type="ECO:0000313" key="11">
    <source>
        <dbReference type="Proteomes" id="UP001437256"/>
    </source>
</evidence>
<dbReference type="EMBL" id="JBBXMP010000030">
    <property type="protein sequence ID" value="KAL0066967.1"/>
    <property type="molecule type" value="Genomic_DNA"/>
</dbReference>
<evidence type="ECO:0000256" key="1">
    <source>
        <dbReference type="ARBA" id="ARBA00001947"/>
    </source>
</evidence>
<reference evidence="10 11" key="1">
    <citation type="submission" date="2024-05" db="EMBL/GenBank/DDBJ databases">
        <title>A draft genome resource for the thread blight pathogen Marasmius tenuissimus strain MS-2.</title>
        <authorList>
            <person name="Yulfo-Soto G.E."/>
            <person name="Baruah I.K."/>
            <person name="Amoako-Attah I."/>
            <person name="Bukari Y."/>
            <person name="Meinhardt L.W."/>
            <person name="Bailey B.A."/>
            <person name="Cohen S.P."/>
        </authorList>
    </citation>
    <scope>NUCLEOTIDE SEQUENCE [LARGE SCALE GENOMIC DNA]</scope>
    <source>
        <strain evidence="10 11">MS-2</strain>
    </source>
</reference>
<comment type="caution">
    <text evidence="10">The sequence shown here is derived from an EMBL/GenBank/DDBJ whole genome shotgun (WGS) entry which is preliminary data.</text>
</comment>
<keyword evidence="7" id="KW-0482">Metalloprotease</keyword>